<keyword evidence="5 9" id="KW-0653">Protein transport</keyword>
<dbReference type="AlphaFoldDB" id="A0A6H0S1C4"/>
<comment type="subcellular location">
    <subcellularLocation>
        <location evidence="9">Cell membrane</location>
        <topology evidence="9">Single-pass membrane protein</topology>
    </subcellularLocation>
    <subcellularLocation>
        <location evidence="1">Membrane</location>
    </subcellularLocation>
</comment>
<evidence type="ECO:0000256" key="4">
    <source>
        <dbReference type="ARBA" id="ARBA00022692"/>
    </source>
</evidence>
<evidence type="ECO:0000313" key="12">
    <source>
        <dbReference type="Proteomes" id="UP000501849"/>
    </source>
</evidence>
<organism evidence="11 12">
    <name type="scientific">Mycolicibacterium frederiksbergense</name>
    <dbReference type="NCBI Taxonomy" id="117567"/>
    <lineage>
        <taxon>Bacteria</taxon>
        <taxon>Bacillati</taxon>
        <taxon>Actinomycetota</taxon>
        <taxon>Actinomycetes</taxon>
        <taxon>Mycobacteriales</taxon>
        <taxon>Mycobacteriaceae</taxon>
        <taxon>Mycolicibacterium</taxon>
    </lineage>
</organism>
<evidence type="ECO:0000256" key="8">
    <source>
        <dbReference type="ARBA" id="ARBA00023136"/>
    </source>
</evidence>
<dbReference type="NCBIfam" id="TIGR00964">
    <property type="entry name" value="secE_bact"/>
    <property type="match status" value="1"/>
</dbReference>
<evidence type="ECO:0000256" key="6">
    <source>
        <dbReference type="ARBA" id="ARBA00022989"/>
    </source>
</evidence>
<comment type="function">
    <text evidence="9">Essential subunit of the Sec protein translocation channel SecYEG. Clamps together the 2 halves of SecY. May contact the channel plug during translocation.</text>
</comment>
<evidence type="ECO:0000256" key="7">
    <source>
        <dbReference type="ARBA" id="ARBA00023010"/>
    </source>
</evidence>
<feature type="region of interest" description="Disordered" evidence="10">
    <location>
        <begin position="1"/>
        <end position="103"/>
    </location>
</feature>
<comment type="subunit">
    <text evidence="9">Component of the Sec protein translocase complex. Heterotrimer consisting of SecY, SecE and SecG subunits. The heterotrimers can form oligomers, although 1 heterotrimer is thought to be able to translocate proteins. Interacts with the ribosome. Interacts with SecDF, and other proteins may be involved. Interacts with SecA.</text>
</comment>
<evidence type="ECO:0000256" key="1">
    <source>
        <dbReference type="ARBA" id="ARBA00004370"/>
    </source>
</evidence>
<dbReference type="InterPro" id="IPR001901">
    <property type="entry name" value="Translocase_SecE/Sec61-g"/>
</dbReference>
<dbReference type="InterPro" id="IPR038379">
    <property type="entry name" value="SecE_sf"/>
</dbReference>
<keyword evidence="2 9" id="KW-0813">Transport</keyword>
<dbReference type="GO" id="GO:0006605">
    <property type="term" value="P:protein targeting"/>
    <property type="evidence" value="ECO:0007669"/>
    <property type="project" value="UniProtKB-UniRule"/>
</dbReference>
<evidence type="ECO:0000256" key="3">
    <source>
        <dbReference type="ARBA" id="ARBA00022475"/>
    </source>
</evidence>
<dbReference type="InterPro" id="IPR005807">
    <property type="entry name" value="SecE_bac"/>
</dbReference>
<name>A0A6H0S1C4_9MYCO</name>
<proteinExistence type="inferred from homology"/>
<dbReference type="GO" id="GO:0043952">
    <property type="term" value="P:protein transport by the Sec complex"/>
    <property type="evidence" value="ECO:0007669"/>
    <property type="project" value="UniProtKB-UniRule"/>
</dbReference>
<evidence type="ECO:0000256" key="10">
    <source>
        <dbReference type="SAM" id="MobiDB-lite"/>
    </source>
</evidence>
<dbReference type="PANTHER" id="PTHR33910">
    <property type="entry name" value="PROTEIN TRANSLOCASE SUBUNIT SECE"/>
    <property type="match status" value="1"/>
</dbReference>
<feature type="transmembrane region" description="Helical" evidence="9">
    <location>
        <begin position="134"/>
        <end position="154"/>
    </location>
</feature>
<dbReference type="PROSITE" id="PS01067">
    <property type="entry name" value="SECE_SEC61G"/>
    <property type="match status" value="1"/>
</dbReference>
<reference evidence="11 12" key="1">
    <citation type="submission" date="2019-04" db="EMBL/GenBank/DDBJ databases">
        <title>Draft, Whole-Genome Sequence of the Anthracene-degrading Mycobacterium frederiksbergense LB501T, Isolated from a Polycyclic Aromatic Hydrocarbon (PAH)-Contaminated Soil.</title>
        <authorList>
            <person name="Augelletti F."/>
        </authorList>
    </citation>
    <scope>NUCLEOTIDE SEQUENCE [LARGE SCALE GENOMIC DNA]</scope>
    <source>
        <strain evidence="11 12">LB 501T</strain>
    </source>
</reference>
<evidence type="ECO:0000313" key="11">
    <source>
        <dbReference type="EMBL" id="QIV81168.1"/>
    </source>
</evidence>
<evidence type="ECO:0000256" key="5">
    <source>
        <dbReference type="ARBA" id="ARBA00022927"/>
    </source>
</evidence>
<keyword evidence="6 9" id="KW-1133">Transmembrane helix</keyword>
<accession>A0A6H0S1C4</accession>
<dbReference type="GO" id="GO:0005886">
    <property type="term" value="C:plasma membrane"/>
    <property type="evidence" value="ECO:0007669"/>
    <property type="project" value="UniProtKB-SubCell"/>
</dbReference>
<dbReference type="Pfam" id="PF00584">
    <property type="entry name" value="SecE"/>
    <property type="match status" value="1"/>
</dbReference>
<dbReference type="KEGG" id="mfre:EXE63_09890"/>
<keyword evidence="12" id="KW-1185">Reference proteome</keyword>
<keyword evidence="3 9" id="KW-1003">Cell membrane</keyword>
<dbReference type="GO" id="GO:0008320">
    <property type="term" value="F:protein transmembrane transporter activity"/>
    <property type="evidence" value="ECO:0007669"/>
    <property type="project" value="UniProtKB-UniRule"/>
</dbReference>
<keyword evidence="8 9" id="KW-0472">Membrane</keyword>
<evidence type="ECO:0000256" key="9">
    <source>
        <dbReference type="HAMAP-Rule" id="MF_00422"/>
    </source>
</evidence>
<dbReference type="Gene3D" id="1.20.5.1030">
    <property type="entry name" value="Preprotein translocase secy subunit"/>
    <property type="match status" value="1"/>
</dbReference>
<dbReference type="GO" id="GO:0065002">
    <property type="term" value="P:intracellular protein transmembrane transport"/>
    <property type="evidence" value="ECO:0007669"/>
    <property type="project" value="UniProtKB-UniRule"/>
</dbReference>
<dbReference type="GO" id="GO:0009306">
    <property type="term" value="P:protein secretion"/>
    <property type="evidence" value="ECO:0007669"/>
    <property type="project" value="UniProtKB-UniRule"/>
</dbReference>
<dbReference type="EMBL" id="CP038799">
    <property type="protein sequence ID" value="QIV81168.1"/>
    <property type="molecule type" value="Genomic_DNA"/>
</dbReference>
<gene>
    <name evidence="9 11" type="primary">secE</name>
    <name evidence="11" type="ORF">EXE63_09890</name>
</gene>
<protein>
    <recommendedName>
        <fullName evidence="9">Protein translocase subunit SecE</fullName>
    </recommendedName>
</protein>
<dbReference type="PANTHER" id="PTHR33910:SF1">
    <property type="entry name" value="PROTEIN TRANSLOCASE SUBUNIT SECE"/>
    <property type="match status" value="1"/>
</dbReference>
<keyword evidence="7 9" id="KW-0811">Translocation</keyword>
<comment type="similarity">
    <text evidence="9">Belongs to the SecE/SEC61-gamma family.</text>
</comment>
<evidence type="ECO:0000256" key="2">
    <source>
        <dbReference type="ARBA" id="ARBA00022448"/>
    </source>
</evidence>
<sequence>MNTRQVWTLEGDHTYTDERHAVSDDQPPLGPSAGEGPEDGQTSGPAAVPAGPLRPTGKRSRRTAAEPAGSAVAVSDAEDADDAGSEDKPAKRTKPAKAAKTDEGRGNPFQFVWNYLKQVIGELRKVIWPNRKQMVTYTTVVLVFLTFMVTLIGFTDLGLAKLVAIIFG</sequence>
<keyword evidence="4 9" id="KW-0812">Transmembrane</keyword>
<dbReference type="HAMAP" id="MF_00422">
    <property type="entry name" value="SecE"/>
    <property type="match status" value="1"/>
</dbReference>
<feature type="compositionally biased region" description="Basic and acidic residues" evidence="10">
    <location>
        <begin position="10"/>
        <end position="23"/>
    </location>
</feature>
<dbReference type="Proteomes" id="UP000501849">
    <property type="component" value="Chromosome"/>
</dbReference>